<name>A0A0F9PZ72_9ZZZZ</name>
<keyword evidence="8" id="KW-0704">Schiff base</keyword>
<dbReference type="HAMAP" id="MF_00493">
    <property type="entry name" value="Transaldolase_2"/>
    <property type="match status" value="1"/>
</dbReference>
<comment type="caution">
    <text evidence="9">The sequence shown here is derived from an EMBL/GenBank/DDBJ whole genome shotgun (WGS) entry which is preliminary data.</text>
</comment>
<proteinExistence type="inferred from homology"/>
<keyword evidence="6" id="KW-0808">Transferase</keyword>
<evidence type="ECO:0000256" key="3">
    <source>
        <dbReference type="ARBA" id="ARBA00004959"/>
    </source>
</evidence>
<dbReference type="Pfam" id="PF00923">
    <property type="entry name" value="TAL_FSA"/>
    <property type="match status" value="1"/>
</dbReference>
<dbReference type="PIRSF" id="PIRSF036915">
    <property type="entry name" value="Trnald_Bac_Plnt"/>
    <property type="match status" value="1"/>
</dbReference>
<accession>A0A0F9PZ72</accession>
<organism evidence="9">
    <name type="scientific">marine sediment metagenome</name>
    <dbReference type="NCBI Taxonomy" id="412755"/>
    <lineage>
        <taxon>unclassified sequences</taxon>
        <taxon>metagenomes</taxon>
        <taxon>ecological metagenomes</taxon>
    </lineage>
</organism>
<dbReference type="InterPro" id="IPR013785">
    <property type="entry name" value="Aldolase_TIM"/>
</dbReference>
<comment type="pathway">
    <text evidence="3">Carbohydrate degradation; pentose phosphate pathway.</text>
</comment>
<keyword evidence="5" id="KW-0963">Cytoplasm</keyword>
<evidence type="ECO:0000256" key="6">
    <source>
        <dbReference type="ARBA" id="ARBA00022679"/>
    </source>
</evidence>
<dbReference type="GO" id="GO:0006098">
    <property type="term" value="P:pentose-phosphate shunt"/>
    <property type="evidence" value="ECO:0007669"/>
    <property type="project" value="UniProtKB-UniPathway"/>
</dbReference>
<dbReference type="GO" id="GO:0004801">
    <property type="term" value="F:transaldolase activity"/>
    <property type="evidence" value="ECO:0007669"/>
    <property type="project" value="InterPro"/>
</dbReference>
<sequence length="380" mass="41557">MAKNPLLEIREHGQSVWQDYIRRKQTLSGELEKLIAEDGLRGQTSNPTYFEKAIAGSNDYDDALKALVQQGKDVDSIYEALAVEDIQAATDLFRPVYDSLQGADGFVSLEVSPELAHDTQATIEQARHLFAAVDRPNVMIKVPGTPASIPAIEQLISEGININVTLLFSLEAYEQAANAYIAGLERYADGNGDLSRLASVTSFFLSRVDTMVDRKLETLIRETEDSAAKAEMESLLGKTAVAQAKLAYARFKSLFGSPRFQALKEKGARVQRPLWASTGTKNPNYSDVMYIELLIGPDTVNTVPLATMDAFRDHGLVASTLERGLEEAQATLAALAEFGIDMEEVTDQLLDDGVRLFANSFRELMACISAQRTAILSPAG</sequence>
<dbReference type="AlphaFoldDB" id="A0A0F9PZ72"/>
<dbReference type="SUPFAM" id="SSF51569">
    <property type="entry name" value="Aldolase"/>
    <property type="match status" value="1"/>
</dbReference>
<dbReference type="EMBL" id="LAZR01005612">
    <property type="protein sequence ID" value="KKM98497.1"/>
    <property type="molecule type" value="Genomic_DNA"/>
</dbReference>
<dbReference type="GO" id="GO:0005975">
    <property type="term" value="P:carbohydrate metabolic process"/>
    <property type="evidence" value="ECO:0007669"/>
    <property type="project" value="InterPro"/>
</dbReference>
<evidence type="ECO:0000256" key="1">
    <source>
        <dbReference type="ARBA" id="ARBA00003518"/>
    </source>
</evidence>
<reference evidence="9" key="1">
    <citation type="journal article" date="2015" name="Nature">
        <title>Complex archaea that bridge the gap between prokaryotes and eukaryotes.</title>
        <authorList>
            <person name="Spang A."/>
            <person name="Saw J.H."/>
            <person name="Jorgensen S.L."/>
            <person name="Zaremba-Niedzwiedzka K."/>
            <person name="Martijn J."/>
            <person name="Lind A.E."/>
            <person name="van Eijk R."/>
            <person name="Schleper C."/>
            <person name="Guy L."/>
            <person name="Ettema T.J."/>
        </authorList>
    </citation>
    <scope>NUCLEOTIDE SEQUENCE</scope>
</reference>
<dbReference type="UniPathway" id="UPA00115"/>
<keyword evidence="7" id="KW-0570">Pentose shunt</keyword>
<dbReference type="NCBIfam" id="NF002881">
    <property type="entry name" value="PRK03343.1"/>
    <property type="match status" value="1"/>
</dbReference>
<comment type="subcellular location">
    <subcellularLocation>
        <location evidence="2">Cytoplasm</location>
    </subcellularLocation>
</comment>
<dbReference type="CDD" id="cd00955">
    <property type="entry name" value="Transaldolase_like"/>
    <property type="match status" value="1"/>
</dbReference>
<evidence type="ECO:0000256" key="5">
    <source>
        <dbReference type="ARBA" id="ARBA00022490"/>
    </source>
</evidence>
<dbReference type="NCBIfam" id="TIGR00876">
    <property type="entry name" value="tal_mycobact"/>
    <property type="match status" value="1"/>
</dbReference>
<dbReference type="PANTHER" id="PTHR10683">
    <property type="entry name" value="TRANSALDOLASE"/>
    <property type="match status" value="1"/>
</dbReference>
<evidence type="ECO:0000256" key="4">
    <source>
        <dbReference type="ARBA" id="ARBA00008426"/>
    </source>
</evidence>
<evidence type="ECO:0000256" key="7">
    <source>
        <dbReference type="ARBA" id="ARBA00023126"/>
    </source>
</evidence>
<dbReference type="Gene3D" id="3.20.20.70">
    <property type="entry name" value="Aldolase class I"/>
    <property type="match status" value="1"/>
</dbReference>
<comment type="function">
    <text evidence="1">Transaldolase is important for the balance of metabolites in the pentose-phosphate pathway.</text>
</comment>
<evidence type="ECO:0000256" key="2">
    <source>
        <dbReference type="ARBA" id="ARBA00004496"/>
    </source>
</evidence>
<evidence type="ECO:0000256" key="8">
    <source>
        <dbReference type="ARBA" id="ARBA00023270"/>
    </source>
</evidence>
<comment type="similarity">
    <text evidence="4">Belongs to the transaldolase family. Type 2 subfamily.</text>
</comment>
<protein>
    <recommendedName>
        <fullName evidence="10">Transaldolase</fullName>
    </recommendedName>
</protein>
<evidence type="ECO:0008006" key="10">
    <source>
        <dbReference type="Google" id="ProtNLM"/>
    </source>
</evidence>
<evidence type="ECO:0000313" key="9">
    <source>
        <dbReference type="EMBL" id="KKM98497.1"/>
    </source>
</evidence>
<dbReference type="InterPro" id="IPR004732">
    <property type="entry name" value="Transaldolase_2"/>
</dbReference>
<dbReference type="InterPro" id="IPR001585">
    <property type="entry name" value="TAL/FSA"/>
</dbReference>
<dbReference type="PANTHER" id="PTHR10683:SF31">
    <property type="entry name" value="TRANSALDOLASE"/>
    <property type="match status" value="1"/>
</dbReference>
<gene>
    <name evidence="9" type="ORF">LCGC14_1157300</name>
</gene>
<dbReference type="GO" id="GO:0005737">
    <property type="term" value="C:cytoplasm"/>
    <property type="evidence" value="ECO:0007669"/>
    <property type="project" value="UniProtKB-SubCell"/>
</dbReference>